<dbReference type="InterPro" id="IPR035911">
    <property type="entry name" value="MurE/MurF_N"/>
</dbReference>
<keyword evidence="3 10" id="KW-0132">Cell division</keyword>
<dbReference type="SUPFAM" id="SSF53623">
    <property type="entry name" value="MurD-like peptide ligases, catalytic domain"/>
    <property type="match status" value="1"/>
</dbReference>
<evidence type="ECO:0000256" key="6">
    <source>
        <dbReference type="ARBA" id="ARBA00022960"/>
    </source>
</evidence>
<evidence type="ECO:0000259" key="13">
    <source>
        <dbReference type="Pfam" id="PF08245"/>
    </source>
</evidence>
<keyword evidence="7 10" id="KW-0573">Peptidoglycan synthesis</keyword>
<organism evidence="14 15">
    <name type="scientific">Streptococcus suis</name>
    <dbReference type="NCBI Taxonomy" id="1307"/>
    <lineage>
        <taxon>Bacteria</taxon>
        <taxon>Bacillati</taxon>
        <taxon>Bacillota</taxon>
        <taxon>Bacilli</taxon>
        <taxon>Lactobacillales</taxon>
        <taxon>Streptococcaceae</taxon>
        <taxon>Streptococcus</taxon>
    </lineage>
</organism>
<dbReference type="InterPro" id="IPR013221">
    <property type="entry name" value="Mur_ligase_cen"/>
</dbReference>
<keyword evidence="5 10" id="KW-0067">ATP-binding</keyword>
<gene>
    <name evidence="10 14" type="primary">murF</name>
    <name evidence="14" type="ORF">ERS132461_01664</name>
</gene>
<comment type="catalytic activity">
    <reaction evidence="10">
        <text>UDP-N-acetyl-alpha-D-muramoyl-L-alanyl-gamma-D-glutamyl-L-lysine + D-alanyl-D-alanine + ATP = UDP-N-acetyl-alpha-D-muramoyl-L-alanyl-gamma-D-glutamyl-L-lysyl-D-alanyl-D-alanine + ADP + phosphate + H(+)</text>
        <dbReference type="Rhea" id="RHEA:16085"/>
        <dbReference type="ChEBI" id="CHEBI:15378"/>
        <dbReference type="ChEBI" id="CHEBI:30616"/>
        <dbReference type="ChEBI" id="CHEBI:43474"/>
        <dbReference type="ChEBI" id="CHEBI:57822"/>
        <dbReference type="ChEBI" id="CHEBI:70758"/>
        <dbReference type="ChEBI" id="CHEBI:83903"/>
        <dbReference type="ChEBI" id="CHEBI:456216"/>
        <dbReference type="EC" id="6.3.2.10"/>
    </reaction>
</comment>
<comment type="subcellular location">
    <subcellularLocation>
        <location evidence="10 11">Cytoplasm</location>
    </subcellularLocation>
</comment>
<dbReference type="UniPathway" id="UPA00219"/>
<keyword evidence="8 10" id="KW-0131">Cell cycle</keyword>
<dbReference type="Gene3D" id="3.90.190.20">
    <property type="entry name" value="Mur ligase, C-terminal domain"/>
    <property type="match status" value="1"/>
</dbReference>
<dbReference type="InterPro" id="IPR004101">
    <property type="entry name" value="Mur_ligase_C"/>
</dbReference>
<dbReference type="GO" id="GO:0047480">
    <property type="term" value="F:UDP-N-acetylmuramoyl-tripeptide-D-alanyl-D-alanine ligase activity"/>
    <property type="evidence" value="ECO:0007669"/>
    <property type="project" value="UniProtKB-UniRule"/>
</dbReference>
<evidence type="ECO:0000256" key="4">
    <source>
        <dbReference type="ARBA" id="ARBA00022741"/>
    </source>
</evidence>
<evidence type="ECO:0000256" key="1">
    <source>
        <dbReference type="ARBA" id="ARBA00022490"/>
    </source>
</evidence>
<dbReference type="Gene3D" id="3.40.1390.10">
    <property type="entry name" value="MurE/MurF, N-terminal domain"/>
    <property type="match status" value="1"/>
</dbReference>
<feature type="domain" description="Mur ligase central" evidence="13">
    <location>
        <begin position="167"/>
        <end position="346"/>
    </location>
</feature>
<proteinExistence type="inferred from homology"/>
<dbReference type="InterPro" id="IPR005863">
    <property type="entry name" value="UDP-N-AcMur_synth"/>
</dbReference>
<protein>
    <recommendedName>
        <fullName evidence="10 11">UDP-N-acetylmuramoyl-tripeptide--D-alanyl-D-alanine ligase</fullName>
        <ecNumber evidence="10 11">6.3.2.10</ecNumber>
    </recommendedName>
    <alternativeName>
        <fullName evidence="10">D-alanyl-D-alanine-adding enzyme</fullName>
    </alternativeName>
</protein>
<evidence type="ECO:0000256" key="9">
    <source>
        <dbReference type="ARBA" id="ARBA00023316"/>
    </source>
</evidence>
<dbReference type="SUPFAM" id="SSF63418">
    <property type="entry name" value="MurE/MurF N-terminal domain"/>
    <property type="match status" value="1"/>
</dbReference>
<dbReference type="GO" id="GO:0005524">
    <property type="term" value="F:ATP binding"/>
    <property type="evidence" value="ECO:0007669"/>
    <property type="project" value="UniProtKB-UniRule"/>
</dbReference>
<dbReference type="EMBL" id="FIIX01000041">
    <property type="protein sequence ID" value="CYW22633.1"/>
    <property type="molecule type" value="Genomic_DNA"/>
</dbReference>
<keyword evidence="6 10" id="KW-0133">Cell shape</keyword>
<keyword evidence="2 10" id="KW-0436">Ligase</keyword>
<dbReference type="Pfam" id="PF02875">
    <property type="entry name" value="Mur_ligase_C"/>
    <property type="match status" value="1"/>
</dbReference>
<evidence type="ECO:0000313" key="15">
    <source>
        <dbReference type="Proteomes" id="UP000073388"/>
    </source>
</evidence>
<name>A0A0Z8N8G4_STRSU</name>
<dbReference type="SUPFAM" id="SSF53244">
    <property type="entry name" value="MurD-like peptide ligases, peptide-binding domain"/>
    <property type="match status" value="1"/>
</dbReference>
<feature type="domain" description="Mur ligase C-terminal" evidence="12">
    <location>
        <begin position="370"/>
        <end position="502"/>
    </location>
</feature>
<dbReference type="GO" id="GO:0005737">
    <property type="term" value="C:cytoplasm"/>
    <property type="evidence" value="ECO:0007669"/>
    <property type="project" value="UniProtKB-SubCell"/>
</dbReference>
<feature type="binding site" evidence="10">
    <location>
        <begin position="169"/>
        <end position="175"/>
    </location>
    <ligand>
        <name>ATP</name>
        <dbReference type="ChEBI" id="CHEBI:30616"/>
    </ligand>
</feature>
<keyword evidence="4 10" id="KW-0547">Nucleotide-binding</keyword>
<dbReference type="EC" id="6.3.2.10" evidence="10 11"/>
<comment type="pathway">
    <text evidence="10 11">Cell wall biogenesis; peptidoglycan biosynthesis.</text>
</comment>
<evidence type="ECO:0000256" key="8">
    <source>
        <dbReference type="ARBA" id="ARBA00023306"/>
    </source>
</evidence>
<comment type="similarity">
    <text evidence="10">Belongs to the MurCDEF family. MurF subfamily.</text>
</comment>
<sequence length="516" mass="56347">MGAGKNSTCQKRVRLPAPAQLIRSDLECNTRTNLPINHCAEMLTQILRSGVGVNLAFSLLEKTMKLTLHEVAQVLGAKNDISLYPDTALNKVEFDSRLITEGDLFVPLKGARDGHDFIPVAFENGCAVTLSEVSLDVPYILVEDCLAALQQLAAYYLEKTGVEVIAVTGSNGKTTTKDMIHDVLATTYKTYKTQGNYNNEIGLPYTVLHMPDDTEKLVLEMGQDHLGDIHLLSEIAKPSLSVITLFGEAHLEFFGSREEIAKGKLQIADGMAAGNKLLLPADPIADKLLPSHVELIRFGEQADLQVTSLVESKDSLTFTVNFMDGDIFLPVTGKYNATNAMVASYVGKTLGVPDEATKSALASLNLTRNRTEWKKAANGADILSDVYNANPTAMRLILETFSSIPANEGGKKIAVLADMKELGSQSVDLHNQMILSLSPDVLDTVIFYGQDIEGLAQLASQMFPLGKVYFFRKNEEEDQFEDLVKQVKEVLGAQDQILFKGSNSMNLGKVVEAIEK</sequence>
<dbReference type="InterPro" id="IPR051046">
    <property type="entry name" value="MurCDEF_CellWall_CoF430Synth"/>
</dbReference>
<evidence type="ECO:0000256" key="5">
    <source>
        <dbReference type="ARBA" id="ARBA00022840"/>
    </source>
</evidence>
<dbReference type="GO" id="GO:0051301">
    <property type="term" value="P:cell division"/>
    <property type="evidence" value="ECO:0007669"/>
    <property type="project" value="UniProtKB-KW"/>
</dbReference>
<keyword evidence="9 10" id="KW-0961">Cell wall biogenesis/degradation</keyword>
<dbReference type="GO" id="GO:0009252">
    <property type="term" value="P:peptidoglycan biosynthetic process"/>
    <property type="evidence" value="ECO:0007669"/>
    <property type="project" value="UniProtKB-UniRule"/>
</dbReference>
<dbReference type="PANTHER" id="PTHR43024:SF1">
    <property type="entry name" value="UDP-N-ACETYLMURAMOYL-TRIPEPTIDE--D-ALANYL-D-ALANINE LIGASE"/>
    <property type="match status" value="1"/>
</dbReference>
<evidence type="ECO:0000256" key="10">
    <source>
        <dbReference type="HAMAP-Rule" id="MF_02019"/>
    </source>
</evidence>
<dbReference type="Gene3D" id="3.40.1190.10">
    <property type="entry name" value="Mur-like, catalytic domain"/>
    <property type="match status" value="1"/>
</dbReference>
<dbReference type="HAMAP" id="MF_02019">
    <property type="entry name" value="MurF"/>
    <property type="match status" value="1"/>
</dbReference>
<comment type="function">
    <text evidence="10 11">Involved in cell wall formation. Catalyzes the final step in the synthesis of UDP-N-acetylmuramoyl-pentapeptide, the precursor of murein.</text>
</comment>
<accession>A0A0Z8N8G4</accession>
<keyword evidence="1 10" id="KW-0963">Cytoplasm</keyword>
<evidence type="ECO:0000256" key="11">
    <source>
        <dbReference type="RuleBase" id="RU004136"/>
    </source>
</evidence>
<dbReference type="NCBIfam" id="TIGR01143">
    <property type="entry name" value="murF"/>
    <property type="match status" value="1"/>
</dbReference>
<dbReference type="AlphaFoldDB" id="A0A0Z8N8G4"/>
<comment type="catalytic activity">
    <reaction evidence="11">
        <text>D-alanyl-D-alanine + UDP-N-acetyl-alpha-D-muramoyl-L-alanyl-gamma-D-glutamyl-meso-2,6-diaminopimelate + ATP = UDP-N-acetyl-alpha-D-muramoyl-L-alanyl-gamma-D-glutamyl-meso-2,6-diaminopimeloyl-D-alanyl-D-alanine + ADP + phosphate + H(+)</text>
        <dbReference type="Rhea" id="RHEA:28374"/>
        <dbReference type="ChEBI" id="CHEBI:15378"/>
        <dbReference type="ChEBI" id="CHEBI:30616"/>
        <dbReference type="ChEBI" id="CHEBI:43474"/>
        <dbReference type="ChEBI" id="CHEBI:57822"/>
        <dbReference type="ChEBI" id="CHEBI:61386"/>
        <dbReference type="ChEBI" id="CHEBI:83905"/>
        <dbReference type="ChEBI" id="CHEBI:456216"/>
        <dbReference type="EC" id="6.3.2.10"/>
    </reaction>
</comment>
<dbReference type="GO" id="GO:0008360">
    <property type="term" value="P:regulation of cell shape"/>
    <property type="evidence" value="ECO:0007669"/>
    <property type="project" value="UniProtKB-KW"/>
</dbReference>
<dbReference type="GO" id="GO:0071555">
    <property type="term" value="P:cell wall organization"/>
    <property type="evidence" value="ECO:0007669"/>
    <property type="project" value="UniProtKB-KW"/>
</dbReference>
<dbReference type="Proteomes" id="UP000073388">
    <property type="component" value="Unassembled WGS sequence"/>
</dbReference>
<evidence type="ECO:0000256" key="7">
    <source>
        <dbReference type="ARBA" id="ARBA00022984"/>
    </source>
</evidence>
<dbReference type="Pfam" id="PF08245">
    <property type="entry name" value="Mur_ligase_M"/>
    <property type="match status" value="1"/>
</dbReference>
<evidence type="ECO:0000256" key="2">
    <source>
        <dbReference type="ARBA" id="ARBA00022598"/>
    </source>
</evidence>
<dbReference type="InterPro" id="IPR036565">
    <property type="entry name" value="Mur-like_cat_sf"/>
</dbReference>
<dbReference type="InterPro" id="IPR036615">
    <property type="entry name" value="Mur_ligase_C_dom_sf"/>
</dbReference>
<evidence type="ECO:0000256" key="3">
    <source>
        <dbReference type="ARBA" id="ARBA00022618"/>
    </source>
</evidence>
<dbReference type="GO" id="GO:0008766">
    <property type="term" value="F:UDP-N-acetylmuramoylalanyl-D-glutamyl-2,6-diaminopimelate-D-alanyl-D-alanine ligase activity"/>
    <property type="evidence" value="ECO:0007669"/>
    <property type="project" value="RHEA"/>
</dbReference>
<reference evidence="14 15" key="1">
    <citation type="submission" date="2016-02" db="EMBL/GenBank/DDBJ databases">
        <authorList>
            <consortium name="Pathogen Informatics"/>
        </authorList>
    </citation>
    <scope>NUCLEOTIDE SEQUENCE [LARGE SCALE GENOMIC DNA]</scope>
    <source>
        <strain evidence="14 15">LSS99</strain>
    </source>
</reference>
<evidence type="ECO:0000259" key="12">
    <source>
        <dbReference type="Pfam" id="PF02875"/>
    </source>
</evidence>
<evidence type="ECO:0000313" key="14">
    <source>
        <dbReference type="EMBL" id="CYW22633.1"/>
    </source>
</evidence>
<dbReference type="PANTHER" id="PTHR43024">
    <property type="entry name" value="UDP-N-ACETYLMURAMOYL-TRIPEPTIDE--D-ALANYL-D-ALANINE LIGASE"/>
    <property type="match status" value="1"/>
</dbReference>